<dbReference type="PROSITE" id="PS50850">
    <property type="entry name" value="MFS"/>
    <property type="match status" value="1"/>
</dbReference>
<dbReference type="Gene3D" id="1.20.1720.10">
    <property type="entry name" value="Multidrug resistance protein D"/>
    <property type="match status" value="1"/>
</dbReference>
<dbReference type="EMBL" id="BIXY01000065">
    <property type="protein sequence ID" value="GCF10246.1"/>
    <property type="molecule type" value="Genomic_DNA"/>
</dbReference>
<dbReference type="GO" id="GO:0005886">
    <property type="term" value="C:plasma membrane"/>
    <property type="evidence" value="ECO:0007669"/>
    <property type="project" value="UniProtKB-SubCell"/>
</dbReference>
<feature type="transmembrane region" description="Helical" evidence="8">
    <location>
        <begin position="207"/>
        <end position="225"/>
    </location>
</feature>
<dbReference type="InterPro" id="IPR004638">
    <property type="entry name" value="EmrB-like"/>
</dbReference>
<dbReference type="GO" id="GO:0022857">
    <property type="term" value="F:transmembrane transporter activity"/>
    <property type="evidence" value="ECO:0007669"/>
    <property type="project" value="InterPro"/>
</dbReference>
<reference evidence="10 11" key="1">
    <citation type="submission" date="2019-01" db="EMBL/GenBank/DDBJ databases">
        <title>Draft genome sequence of Dictyobacter sp. Uno17.</title>
        <authorList>
            <person name="Wang C.M."/>
            <person name="Zheng Y."/>
            <person name="Sakai Y."/>
            <person name="Abe K."/>
            <person name="Yokota A."/>
            <person name="Yabe S."/>
        </authorList>
    </citation>
    <scope>NUCLEOTIDE SEQUENCE [LARGE SCALE GENOMIC DNA]</scope>
    <source>
        <strain evidence="10 11">Uno17</strain>
    </source>
</reference>
<evidence type="ECO:0000256" key="1">
    <source>
        <dbReference type="ARBA" id="ARBA00004651"/>
    </source>
</evidence>
<feature type="transmembrane region" description="Helical" evidence="8">
    <location>
        <begin position="112"/>
        <end position="134"/>
    </location>
</feature>
<feature type="transmembrane region" description="Helical" evidence="8">
    <location>
        <begin position="275"/>
        <end position="302"/>
    </location>
</feature>
<feature type="transmembrane region" description="Helical" evidence="8">
    <location>
        <begin position="231"/>
        <end position="254"/>
    </location>
</feature>
<feature type="transmembrane region" description="Helical" evidence="8">
    <location>
        <begin position="19"/>
        <end position="39"/>
    </location>
</feature>
<keyword evidence="5 8" id="KW-0812">Transmembrane</keyword>
<keyword evidence="4" id="KW-1003">Cell membrane</keyword>
<dbReference type="PANTHER" id="PTHR42718">
    <property type="entry name" value="MAJOR FACILITATOR SUPERFAMILY MULTIDRUG TRANSPORTER MFSC"/>
    <property type="match status" value="1"/>
</dbReference>
<dbReference type="InterPro" id="IPR020846">
    <property type="entry name" value="MFS_dom"/>
</dbReference>
<protein>
    <submittedName>
        <fullName evidence="10">MFS transporter</fullName>
    </submittedName>
</protein>
<keyword evidence="11" id="KW-1185">Reference proteome</keyword>
<dbReference type="RefSeq" id="WP_149403140.1">
    <property type="nucleotide sequence ID" value="NZ_BIXY01000065.1"/>
</dbReference>
<accession>A0A5A5TGG3</accession>
<proteinExistence type="inferred from homology"/>
<evidence type="ECO:0000313" key="11">
    <source>
        <dbReference type="Proteomes" id="UP000322530"/>
    </source>
</evidence>
<feature type="transmembrane region" description="Helical" evidence="8">
    <location>
        <begin position="409"/>
        <end position="427"/>
    </location>
</feature>
<dbReference type="AlphaFoldDB" id="A0A5A5TGG3"/>
<evidence type="ECO:0000256" key="4">
    <source>
        <dbReference type="ARBA" id="ARBA00022475"/>
    </source>
</evidence>
<evidence type="ECO:0000256" key="7">
    <source>
        <dbReference type="ARBA" id="ARBA00023136"/>
    </source>
</evidence>
<organism evidence="10 11">
    <name type="scientific">Dictyobacter arantiisoli</name>
    <dbReference type="NCBI Taxonomy" id="2014874"/>
    <lineage>
        <taxon>Bacteria</taxon>
        <taxon>Bacillati</taxon>
        <taxon>Chloroflexota</taxon>
        <taxon>Ktedonobacteria</taxon>
        <taxon>Ktedonobacterales</taxon>
        <taxon>Dictyobacteraceae</taxon>
        <taxon>Dictyobacter</taxon>
    </lineage>
</organism>
<feature type="transmembrane region" description="Helical" evidence="8">
    <location>
        <begin position="342"/>
        <end position="361"/>
    </location>
</feature>
<dbReference type="PRINTS" id="PR01036">
    <property type="entry name" value="TCRTETB"/>
</dbReference>
<feature type="transmembrane region" description="Helical" evidence="8">
    <location>
        <begin position="59"/>
        <end position="80"/>
    </location>
</feature>
<evidence type="ECO:0000256" key="3">
    <source>
        <dbReference type="ARBA" id="ARBA00022448"/>
    </source>
</evidence>
<evidence type="ECO:0000256" key="5">
    <source>
        <dbReference type="ARBA" id="ARBA00022692"/>
    </source>
</evidence>
<feature type="transmembrane region" description="Helical" evidence="8">
    <location>
        <begin position="87"/>
        <end position="106"/>
    </location>
</feature>
<evidence type="ECO:0000259" key="9">
    <source>
        <dbReference type="PROSITE" id="PS50850"/>
    </source>
</evidence>
<evidence type="ECO:0000256" key="6">
    <source>
        <dbReference type="ARBA" id="ARBA00022989"/>
    </source>
</evidence>
<dbReference type="NCBIfam" id="TIGR00711">
    <property type="entry name" value="efflux_EmrB"/>
    <property type="match status" value="1"/>
</dbReference>
<keyword evidence="3" id="KW-0813">Transport</keyword>
<gene>
    <name evidence="10" type="ORF">KDI_38100</name>
</gene>
<dbReference type="CDD" id="cd17503">
    <property type="entry name" value="MFS_LmrB_MDR_like"/>
    <property type="match status" value="1"/>
</dbReference>
<feature type="transmembrane region" description="Helical" evidence="8">
    <location>
        <begin position="367"/>
        <end position="388"/>
    </location>
</feature>
<dbReference type="Proteomes" id="UP000322530">
    <property type="component" value="Unassembled WGS sequence"/>
</dbReference>
<dbReference type="OrthoDB" id="9807274at2"/>
<dbReference type="PANTHER" id="PTHR42718:SF9">
    <property type="entry name" value="MAJOR FACILITATOR SUPERFAMILY MULTIDRUG TRANSPORTER MFSC"/>
    <property type="match status" value="1"/>
</dbReference>
<name>A0A5A5TGG3_9CHLR</name>
<feature type="transmembrane region" description="Helical" evidence="8">
    <location>
        <begin position="175"/>
        <end position="195"/>
    </location>
</feature>
<feature type="transmembrane region" description="Helical" evidence="8">
    <location>
        <begin position="494"/>
        <end position="514"/>
    </location>
</feature>
<feature type="domain" description="Major facilitator superfamily (MFS) profile" evidence="9">
    <location>
        <begin position="21"/>
        <end position="516"/>
    </location>
</feature>
<dbReference type="InterPro" id="IPR036259">
    <property type="entry name" value="MFS_trans_sf"/>
</dbReference>
<dbReference type="InterPro" id="IPR011701">
    <property type="entry name" value="MFS"/>
</dbReference>
<comment type="similarity">
    <text evidence="2">Belongs to the major facilitator superfamily. EmrB family.</text>
</comment>
<keyword evidence="6 8" id="KW-1133">Transmembrane helix</keyword>
<evidence type="ECO:0000256" key="2">
    <source>
        <dbReference type="ARBA" id="ARBA00008537"/>
    </source>
</evidence>
<dbReference type="SUPFAM" id="SSF103473">
    <property type="entry name" value="MFS general substrate transporter"/>
    <property type="match status" value="1"/>
</dbReference>
<dbReference type="Pfam" id="PF07690">
    <property type="entry name" value="MFS_1"/>
    <property type="match status" value="1"/>
</dbReference>
<keyword evidence="7 8" id="KW-0472">Membrane</keyword>
<comment type="caution">
    <text evidence="10">The sequence shown here is derived from an EMBL/GenBank/DDBJ whole genome shotgun (WGS) entry which is preliminary data.</text>
</comment>
<evidence type="ECO:0000313" key="10">
    <source>
        <dbReference type="EMBL" id="GCF10246.1"/>
    </source>
</evidence>
<sequence length="540" mass="57899">MQVIATPPAEKTGGLAYKWIVAIVIVIGLFMTILDSTIVNTAIPKLETNFGVSLTSVQWVLTAYTLAQGVATPLTAYLASRIGNKRLYLVALAGFTIGSALCGISWSLPTLIAFRVIQAVFGAFISPLAITLLYSEFPPAERGTAMGFLGIPLLLGPALGPTVGGYLVTYSGWQLIFYINVPIGIVGLIAAMVFLNDSPAHRVKFDFWGFIFAGIGLASTLYGLSSADSDGWGSATVMGCIGGGVILLIIFVFLELQRVKQEKPVLLDLRVFSDMTFTTGIIASSLVIFSLYGGLFVIPVYLQSLRGLSAFQSGLDLLPQSLCSMVAVVIGGRLVDKMGVRTIVIPGLLVMGFAMYMLTFINSYESILQMQIALCIRGFGLGFCMQPLMMASLSQIKPKMLSQASAVNTTFRFVISSLAVSVISTFVSSQTTRHYANIAVKSSPDTSLGRLIQMLQAGFMARGFTMQQAMAVALKEVSGLVKRQAYVQSISDTFWLTLILIGVAVFASIFVGGFKKKPQVAPESLTEEEQKALEEAAMAV</sequence>
<evidence type="ECO:0000256" key="8">
    <source>
        <dbReference type="SAM" id="Phobius"/>
    </source>
</evidence>
<comment type="subcellular location">
    <subcellularLocation>
        <location evidence="1">Cell membrane</location>
        <topology evidence="1">Multi-pass membrane protein</topology>
    </subcellularLocation>
</comment>
<dbReference type="Gene3D" id="1.20.1250.20">
    <property type="entry name" value="MFS general substrate transporter like domains"/>
    <property type="match status" value="1"/>
</dbReference>
<feature type="transmembrane region" description="Helical" evidence="8">
    <location>
        <begin position="146"/>
        <end position="169"/>
    </location>
</feature>